<proteinExistence type="predicted"/>
<gene>
    <name evidence="2" type="ORF">JM946_25115</name>
</gene>
<comment type="caution">
    <text evidence="2">The sequence shown here is derived from an EMBL/GenBank/DDBJ whole genome shotgun (WGS) entry which is preliminary data.</text>
</comment>
<dbReference type="EMBL" id="JAEVLS010000006">
    <property type="protein sequence ID" value="MBM0108025.1"/>
    <property type="molecule type" value="Genomic_DNA"/>
</dbReference>
<evidence type="ECO:0000256" key="1">
    <source>
        <dbReference type="SAM" id="MobiDB-lite"/>
    </source>
</evidence>
<evidence type="ECO:0000313" key="2">
    <source>
        <dbReference type="EMBL" id="MBM0108025.1"/>
    </source>
</evidence>
<dbReference type="RefSeq" id="WP_203170132.1">
    <property type="nucleotide sequence ID" value="NZ_JAEVLS010000006.1"/>
</dbReference>
<accession>A0ABS1X486</accession>
<sequence>MCPSRSTTPGGNPGKAGPKGALGLPAARNKKRGRNEDRNEQRNFVQLSDKERKKSRRDGEN</sequence>
<name>A0ABS1X486_9GAMM</name>
<organism evidence="2 3">
    <name type="scientific">Steroidobacter gossypii</name>
    <dbReference type="NCBI Taxonomy" id="2805490"/>
    <lineage>
        <taxon>Bacteria</taxon>
        <taxon>Pseudomonadati</taxon>
        <taxon>Pseudomonadota</taxon>
        <taxon>Gammaproteobacteria</taxon>
        <taxon>Steroidobacterales</taxon>
        <taxon>Steroidobacteraceae</taxon>
        <taxon>Steroidobacter</taxon>
    </lineage>
</organism>
<feature type="compositionally biased region" description="Low complexity" evidence="1">
    <location>
        <begin position="15"/>
        <end position="27"/>
    </location>
</feature>
<feature type="compositionally biased region" description="Basic and acidic residues" evidence="1">
    <location>
        <begin position="48"/>
        <end position="61"/>
    </location>
</feature>
<dbReference type="Proteomes" id="UP000661077">
    <property type="component" value="Unassembled WGS sequence"/>
</dbReference>
<keyword evidence="3" id="KW-1185">Reference proteome</keyword>
<feature type="region of interest" description="Disordered" evidence="1">
    <location>
        <begin position="1"/>
        <end position="61"/>
    </location>
</feature>
<evidence type="ECO:0000313" key="3">
    <source>
        <dbReference type="Proteomes" id="UP000661077"/>
    </source>
</evidence>
<protein>
    <submittedName>
        <fullName evidence="2">Uncharacterized protein</fullName>
    </submittedName>
</protein>
<reference evidence="2 3" key="1">
    <citation type="journal article" date="2021" name="Int. J. Syst. Evol. Microbiol.">
        <title>Steroidobacter gossypii sp. nov., isolated from soil of cotton cropping field.</title>
        <authorList>
            <person name="Huang R."/>
            <person name="Yang S."/>
            <person name="Zhen C."/>
            <person name="Liu W."/>
        </authorList>
    </citation>
    <scope>NUCLEOTIDE SEQUENCE [LARGE SCALE GENOMIC DNA]</scope>
    <source>
        <strain evidence="2 3">S1-65</strain>
    </source>
</reference>